<evidence type="ECO:0000256" key="4">
    <source>
        <dbReference type="ARBA" id="ARBA00023136"/>
    </source>
</evidence>
<organism evidence="6 7">
    <name type="scientific">Talaromyces proteolyticus</name>
    <dbReference type="NCBI Taxonomy" id="1131652"/>
    <lineage>
        <taxon>Eukaryota</taxon>
        <taxon>Fungi</taxon>
        <taxon>Dikarya</taxon>
        <taxon>Ascomycota</taxon>
        <taxon>Pezizomycotina</taxon>
        <taxon>Eurotiomycetes</taxon>
        <taxon>Eurotiomycetidae</taxon>
        <taxon>Eurotiales</taxon>
        <taxon>Trichocomaceae</taxon>
        <taxon>Talaromyces</taxon>
        <taxon>Talaromyces sect. Bacilispori</taxon>
    </lineage>
</organism>
<keyword evidence="2 5" id="KW-0812">Transmembrane</keyword>
<feature type="transmembrane region" description="Helical" evidence="5">
    <location>
        <begin position="280"/>
        <end position="301"/>
    </location>
</feature>
<evidence type="ECO:0000256" key="3">
    <source>
        <dbReference type="ARBA" id="ARBA00022989"/>
    </source>
</evidence>
<comment type="subcellular location">
    <subcellularLocation>
        <location evidence="1">Membrane</location>
        <topology evidence="1">Multi-pass membrane protein</topology>
    </subcellularLocation>
</comment>
<evidence type="ECO:0000256" key="2">
    <source>
        <dbReference type="ARBA" id="ARBA00022692"/>
    </source>
</evidence>
<feature type="transmembrane region" description="Helical" evidence="5">
    <location>
        <begin position="28"/>
        <end position="51"/>
    </location>
</feature>
<keyword evidence="7" id="KW-1185">Reference proteome</keyword>
<evidence type="ECO:0000256" key="1">
    <source>
        <dbReference type="ARBA" id="ARBA00004141"/>
    </source>
</evidence>
<dbReference type="PANTHER" id="PTHR23423">
    <property type="entry name" value="ORGANIC SOLUTE TRANSPORTER-RELATED"/>
    <property type="match status" value="1"/>
</dbReference>
<dbReference type="EMBL" id="JAJTJA010000011">
    <property type="protein sequence ID" value="KAH8692142.1"/>
    <property type="molecule type" value="Genomic_DNA"/>
</dbReference>
<protein>
    <submittedName>
        <fullName evidence="6">Organic solute transporter Ostalpha-domain-containing protein</fullName>
    </submittedName>
</protein>
<evidence type="ECO:0000256" key="5">
    <source>
        <dbReference type="SAM" id="Phobius"/>
    </source>
</evidence>
<comment type="caution">
    <text evidence="6">The sequence shown here is derived from an EMBL/GenBank/DDBJ whole genome shotgun (WGS) entry which is preliminary data.</text>
</comment>
<reference evidence="6" key="1">
    <citation type="submission" date="2021-12" db="EMBL/GenBank/DDBJ databases">
        <title>Convergent genome expansion in fungi linked to evolution of root-endophyte symbiosis.</title>
        <authorList>
            <consortium name="DOE Joint Genome Institute"/>
            <person name="Ke Y.-H."/>
            <person name="Bonito G."/>
            <person name="Liao H.-L."/>
            <person name="Looney B."/>
            <person name="Rojas-Flechas A."/>
            <person name="Nash J."/>
            <person name="Hameed K."/>
            <person name="Schadt C."/>
            <person name="Martin F."/>
            <person name="Crous P.W."/>
            <person name="Miettinen O."/>
            <person name="Magnuson J.K."/>
            <person name="Labbe J."/>
            <person name="Jacobson D."/>
            <person name="Doktycz M.J."/>
            <person name="Veneault-Fourrey C."/>
            <person name="Kuo A."/>
            <person name="Mondo S."/>
            <person name="Calhoun S."/>
            <person name="Riley R."/>
            <person name="Ohm R."/>
            <person name="LaButti K."/>
            <person name="Andreopoulos B."/>
            <person name="Pangilinan J."/>
            <person name="Nolan M."/>
            <person name="Tritt A."/>
            <person name="Clum A."/>
            <person name="Lipzen A."/>
            <person name="Daum C."/>
            <person name="Barry K."/>
            <person name="Grigoriev I.V."/>
            <person name="Vilgalys R."/>
        </authorList>
    </citation>
    <scope>NUCLEOTIDE SEQUENCE</scope>
    <source>
        <strain evidence="6">PMI_201</strain>
    </source>
</reference>
<dbReference type="RefSeq" id="XP_046068139.1">
    <property type="nucleotide sequence ID" value="XM_046220972.1"/>
</dbReference>
<accession>A0AAD4PWM2</accession>
<dbReference type="Proteomes" id="UP001201262">
    <property type="component" value="Unassembled WGS sequence"/>
</dbReference>
<evidence type="ECO:0000313" key="6">
    <source>
        <dbReference type="EMBL" id="KAH8692142.1"/>
    </source>
</evidence>
<evidence type="ECO:0000313" key="7">
    <source>
        <dbReference type="Proteomes" id="UP001201262"/>
    </source>
</evidence>
<dbReference type="InterPro" id="IPR005178">
    <property type="entry name" value="Ostalpha/TMEM184C"/>
</dbReference>
<sequence length="387" mass="44717">MPSCDSSAVDGTISETRLWEGGWMFHNLAIILCAIFTLIAFIIAGILIIGHATHYSRPSEQRYILRILFMIPIYSLTSFLCVAFYKKTVIFQLIGNCYEPFTIASFFALLCNYIVPDLHDQKEYFRHIKPVNWVWPVTWFQKFTGGQNGIWRQPRSGLTWFNVIWIGVFHYCFIRVVMTVIAVVAESTNVYCETSISPVFAHFWVLLIESIAVSIAMYCLIQFYIQIKGDIAQHKPFLKIVCIKLVIFLSFWQSTIIDLLTSSGLVKGSDKIALQDWNNALPNLLICMEMATFAVLHLWGFPWRHYVINMQKDGNIRERIQEYHGGRLGTAAIMDAMNPWDLCKAIARGLRWLFVGRKQRMLDQSYQLAANRGSQEHHEYHHLPETV</sequence>
<keyword evidence="4 5" id="KW-0472">Membrane</keyword>
<proteinExistence type="predicted"/>
<gene>
    <name evidence="6" type="ORF">BGW36DRAFT_431369</name>
</gene>
<dbReference type="GO" id="GO:0016020">
    <property type="term" value="C:membrane"/>
    <property type="evidence" value="ECO:0007669"/>
    <property type="project" value="UniProtKB-SubCell"/>
</dbReference>
<dbReference type="GeneID" id="70251259"/>
<dbReference type="AlphaFoldDB" id="A0AAD4PWM2"/>
<keyword evidence="3 5" id="KW-1133">Transmembrane helix</keyword>
<feature type="transmembrane region" description="Helical" evidence="5">
    <location>
        <begin position="160"/>
        <end position="183"/>
    </location>
</feature>
<feature type="transmembrane region" description="Helical" evidence="5">
    <location>
        <begin position="91"/>
        <end position="115"/>
    </location>
</feature>
<name>A0AAD4PWM2_9EURO</name>
<feature type="transmembrane region" description="Helical" evidence="5">
    <location>
        <begin position="237"/>
        <end position="260"/>
    </location>
</feature>
<dbReference type="Pfam" id="PF03619">
    <property type="entry name" value="Solute_trans_a"/>
    <property type="match status" value="1"/>
</dbReference>
<dbReference type="SMART" id="SM01417">
    <property type="entry name" value="Solute_trans_a"/>
    <property type="match status" value="1"/>
</dbReference>
<feature type="transmembrane region" description="Helical" evidence="5">
    <location>
        <begin position="203"/>
        <end position="225"/>
    </location>
</feature>
<feature type="transmembrane region" description="Helical" evidence="5">
    <location>
        <begin position="63"/>
        <end position="85"/>
    </location>
</feature>